<evidence type="ECO:0000313" key="2">
    <source>
        <dbReference type="Proteomes" id="UP000315783"/>
    </source>
</evidence>
<protein>
    <submittedName>
        <fullName evidence="1">Uncharacterized protein</fullName>
    </submittedName>
</protein>
<dbReference type="Proteomes" id="UP000315783">
    <property type="component" value="Unassembled WGS sequence"/>
</dbReference>
<evidence type="ECO:0000313" key="1">
    <source>
        <dbReference type="EMBL" id="TQV97522.1"/>
    </source>
</evidence>
<sequence>MAWGRTGGRAGACQPGGTSLGTYLARYLLCGPWVPRSGPAWPCLVLPVPGGT</sequence>
<accession>A0A545V729</accession>
<dbReference type="EMBL" id="SPUK01000004">
    <property type="protein sequence ID" value="TQV97522.1"/>
    <property type="molecule type" value="Genomic_DNA"/>
</dbReference>
<dbReference type="AlphaFoldDB" id="A0A545V729"/>
<reference evidence="1 2" key="1">
    <citation type="journal article" date="2019" name="Appl. Microbiol. Biotechnol.">
        <title>Genome sequence of Isaria javanica and comparative genome analysis insights into family S53 peptidase evolution in fungal entomopathogens.</title>
        <authorList>
            <person name="Lin R."/>
            <person name="Zhang X."/>
            <person name="Xin B."/>
            <person name="Zou M."/>
            <person name="Gao Y."/>
            <person name="Qin F."/>
            <person name="Hu Q."/>
            <person name="Xie B."/>
            <person name="Cheng X."/>
        </authorList>
    </citation>
    <scope>NUCLEOTIDE SEQUENCE [LARGE SCALE GENOMIC DNA]</scope>
    <source>
        <strain evidence="1 2">IJ1G</strain>
    </source>
</reference>
<comment type="caution">
    <text evidence="1">The sequence shown here is derived from an EMBL/GenBank/DDBJ whole genome shotgun (WGS) entry which is preliminary data.</text>
</comment>
<gene>
    <name evidence="1" type="ORF">IF1G_03265</name>
</gene>
<organism evidence="1 2">
    <name type="scientific">Cordyceps javanica</name>
    <dbReference type="NCBI Taxonomy" id="43265"/>
    <lineage>
        <taxon>Eukaryota</taxon>
        <taxon>Fungi</taxon>
        <taxon>Dikarya</taxon>
        <taxon>Ascomycota</taxon>
        <taxon>Pezizomycotina</taxon>
        <taxon>Sordariomycetes</taxon>
        <taxon>Hypocreomycetidae</taxon>
        <taxon>Hypocreales</taxon>
        <taxon>Cordycipitaceae</taxon>
        <taxon>Cordyceps</taxon>
    </lineage>
</organism>
<keyword evidence="2" id="KW-1185">Reference proteome</keyword>
<name>A0A545V729_9HYPO</name>
<proteinExistence type="predicted"/>